<evidence type="ECO:0000256" key="9">
    <source>
        <dbReference type="SAM" id="MobiDB-lite"/>
    </source>
</evidence>
<feature type="transmembrane region" description="Helical" evidence="10">
    <location>
        <begin position="244"/>
        <end position="263"/>
    </location>
</feature>
<dbReference type="OMA" id="EPARIYI"/>
<keyword evidence="6 10" id="KW-0472">Membrane</keyword>
<feature type="transmembrane region" description="Helical" evidence="10">
    <location>
        <begin position="20"/>
        <end position="41"/>
    </location>
</feature>
<evidence type="ECO:0000256" key="8">
    <source>
        <dbReference type="ARBA" id="ARBA00023224"/>
    </source>
</evidence>
<dbReference type="InterPro" id="IPR017452">
    <property type="entry name" value="GPCR_Rhodpsn_7TM"/>
</dbReference>
<evidence type="ECO:0000313" key="13">
    <source>
        <dbReference type="RefSeq" id="XP_022112066.1"/>
    </source>
</evidence>
<feature type="transmembrane region" description="Helical" evidence="10">
    <location>
        <begin position="132"/>
        <end position="154"/>
    </location>
</feature>
<keyword evidence="2" id="KW-1003">Cell membrane</keyword>
<sequence>MDSTTDTQTSSTAAVVVLRTFFIAMNALAIVLVNILNILILIRASIGSEPARIYISSLALADILVGLLAFCSTLPSGHDGFPFGVELCQVAGSLFAIGVMLSVTFLAFISVDRLVAVTMALRYEHLVTRKRAAVTAILAWTVISGLMLIAILLWPDIMDYNEATFFCEPRFEDANFPPVMFIGIMTWILGCDLTMTVTYGHLFRVAHRHSRRIAAQELAVTAAAVHGGGPPRRSRVIPWKDMKAVRMSLAVTLAFNVAWVPTICLDFYKFTRKTNASPGTEFAITWLSVSNSWWNFLIYSGMNKQFRDAVKHLAKQTWAKCKRGTPERQPQDRNSPVQEIQHIRETRHRVVWEGGERHVVGETSC</sequence>
<keyword evidence="12" id="KW-1185">Reference proteome</keyword>
<dbReference type="PANTHER" id="PTHR24249">
    <property type="entry name" value="HISTAMINE RECEPTOR-RELATED G-PROTEIN COUPLED RECEPTOR"/>
    <property type="match status" value="1"/>
</dbReference>
<keyword evidence="7" id="KW-0675">Receptor</keyword>
<proteinExistence type="predicted"/>
<evidence type="ECO:0000313" key="12">
    <source>
        <dbReference type="Proteomes" id="UP000694845"/>
    </source>
</evidence>
<evidence type="ECO:0000256" key="5">
    <source>
        <dbReference type="ARBA" id="ARBA00023040"/>
    </source>
</evidence>
<dbReference type="PROSITE" id="PS50262">
    <property type="entry name" value="G_PROTEIN_RECEP_F1_2"/>
    <property type="match status" value="1"/>
</dbReference>
<protein>
    <submittedName>
        <fullName evidence="13">Beta-3 adrenergic receptor-like</fullName>
    </submittedName>
</protein>
<evidence type="ECO:0000256" key="10">
    <source>
        <dbReference type="SAM" id="Phobius"/>
    </source>
</evidence>
<evidence type="ECO:0000256" key="2">
    <source>
        <dbReference type="ARBA" id="ARBA00022475"/>
    </source>
</evidence>
<feature type="domain" description="G-protein coupled receptors family 1 profile" evidence="11">
    <location>
        <begin position="33"/>
        <end position="299"/>
    </location>
</feature>
<keyword evidence="3 10" id="KW-0812">Transmembrane</keyword>
<dbReference type="GO" id="GO:0004930">
    <property type="term" value="F:G protein-coupled receptor activity"/>
    <property type="evidence" value="ECO:0007669"/>
    <property type="project" value="UniProtKB-KW"/>
</dbReference>
<feature type="transmembrane region" description="Helical" evidence="10">
    <location>
        <begin position="53"/>
        <end position="70"/>
    </location>
</feature>
<dbReference type="Proteomes" id="UP000694845">
    <property type="component" value="Unplaced"/>
</dbReference>
<keyword evidence="5" id="KW-0297">G-protein coupled receptor</keyword>
<dbReference type="CDD" id="cd00637">
    <property type="entry name" value="7tm_classA_rhodopsin-like"/>
    <property type="match status" value="1"/>
</dbReference>
<feature type="region of interest" description="Disordered" evidence="9">
    <location>
        <begin position="321"/>
        <end position="340"/>
    </location>
</feature>
<feature type="transmembrane region" description="Helical" evidence="10">
    <location>
        <begin position="283"/>
        <end position="302"/>
    </location>
</feature>
<reference evidence="13" key="1">
    <citation type="submission" date="2025-08" db="UniProtKB">
        <authorList>
            <consortium name="RefSeq"/>
        </authorList>
    </citation>
    <scope>IDENTIFICATION</scope>
</reference>
<dbReference type="OrthoDB" id="6376512at2759"/>
<evidence type="ECO:0000256" key="3">
    <source>
        <dbReference type="ARBA" id="ARBA00022692"/>
    </source>
</evidence>
<accession>A0A8B8A7P9</accession>
<dbReference type="GeneID" id="110991158"/>
<dbReference type="PRINTS" id="PR00237">
    <property type="entry name" value="GPCRRHODOPSN"/>
</dbReference>
<comment type="subcellular location">
    <subcellularLocation>
        <location evidence="1">Cell membrane</location>
        <topology evidence="1">Multi-pass membrane protein</topology>
    </subcellularLocation>
</comment>
<dbReference type="Pfam" id="PF00001">
    <property type="entry name" value="7tm_1"/>
    <property type="match status" value="1"/>
</dbReference>
<evidence type="ECO:0000256" key="1">
    <source>
        <dbReference type="ARBA" id="ARBA00004651"/>
    </source>
</evidence>
<dbReference type="KEGG" id="aplc:110991158"/>
<organism evidence="12 13">
    <name type="scientific">Acanthaster planci</name>
    <name type="common">Crown-of-thorns starfish</name>
    <dbReference type="NCBI Taxonomy" id="133434"/>
    <lineage>
        <taxon>Eukaryota</taxon>
        <taxon>Metazoa</taxon>
        <taxon>Echinodermata</taxon>
        <taxon>Eleutherozoa</taxon>
        <taxon>Asterozoa</taxon>
        <taxon>Asteroidea</taxon>
        <taxon>Valvatacea</taxon>
        <taxon>Valvatida</taxon>
        <taxon>Acanthasteridae</taxon>
        <taxon>Acanthaster</taxon>
    </lineage>
</organism>
<dbReference type="InterPro" id="IPR000276">
    <property type="entry name" value="GPCR_Rhodpsn"/>
</dbReference>
<dbReference type="RefSeq" id="XP_022112066.1">
    <property type="nucleotide sequence ID" value="XM_022256374.1"/>
</dbReference>
<name>A0A8B8A7P9_ACAPL</name>
<feature type="transmembrane region" description="Helical" evidence="10">
    <location>
        <begin position="90"/>
        <end position="111"/>
    </location>
</feature>
<keyword evidence="8" id="KW-0807">Transducer</keyword>
<evidence type="ECO:0000256" key="4">
    <source>
        <dbReference type="ARBA" id="ARBA00022989"/>
    </source>
</evidence>
<dbReference type="Gene3D" id="1.20.1070.10">
    <property type="entry name" value="Rhodopsin 7-helix transmembrane proteins"/>
    <property type="match status" value="1"/>
</dbReference>
<keyword evidence="4 10" id="KW-1133">Transmembrane helix</keyword>
<dbReference type="AlphaFoldDB" id="A0A8B8A7P9"/>
<evidence type="ECO:0000256" key="7">
    <source>
        <dbReference type="ARBA" id="ARBA00023170"/>
    </source>
</evidence>
<dbReference type="GO" id="GO:0005886">
    <property type="term" value="C:plasma membrane"/>
    <property type="evidence" value="ECO:0007669"/>
    <property type="project" value="UniProtKB-SubCell"/>
</dbReference>
<gene>
    <name evidence="13" type="primary">LOC110991158</name>
</gene>
<dbReference type="SUPFAM" id="SSF81321">
    <property type="entry name" value="Family A G protein-coupled receptor-like"/>
    <property type="match status" value="1"/>
</dbReference>
<evidence type="ECO:0000256" key="6">
    <source>
        <dbReference type="ARBA" id="ARBA00023136"/>
    </source>
</evidence>
<dbReference type="InterPro" id="IPR050569">
    <property type="entry name" value="TAAR"/>
</dbReference>
<evidence type="ECO:0000259" key="11">
    <source>
        <dbReference type="PROSITE" id="PS50262"/>
    </source>
</evidence>
<feature type="transmembrane region" description="Helical" evidence="10">
    <location>
        <begin position="179"/>
        <end position="202"/>
    </location>
</feature>